<dbReference type="AlphaFoldDB" id="A0A5C6CEY5"/>
<sequence>MTSIEKVAAFAKTWSLPSGDGSDINDENALAEIEAGVEQGLSVESRR</sequence>
<organism evidence="1 2">
    <name type="scientific">Novipirellula galeiformis</name>
    <dbReference type="NCBI Taxonomy" id="2528004"/>
    <lineage>
        <taxon>Bacteria</taxon>
        <taxon>Pseudomonadati</taxon>
        <taxon>Planctomycetota</taxon>
        <taxon>Planctomycetia</taxon>
        <taxon>Pirellulales</taxon>
        <taxon>Pirellulaceae</taxon>
        <taxon>Novipirellula</taxon>
    </lineage>
</organism>
<evidence type="ECO:0000313" key="1">
    <source>
        <dbReference type="EMBL" id="TWU23453.1"/>
    </source>
</evidence>
<reference evidence="1 2" key="1">
    <citation type="submission" date="2019-02" db="EMBL/GenBank/DDBJ databases">
        <title>Deep-cultivation of Planctomycetes and their phenomic and genomic characterization uncovers novel biology.</title>
        <authorList>
            <person name="Wiegand S."/>
            <person name="Jogler M."/>
            <person name="Boedeker C."/>
            <person name="Pinto D."/>
            <person name="Vollmers J."/>
            <person name="Rivas-Marin E."/>
            <person name="Kohn T."/>
            <person name="Peeters S.H."/>
            <person name="Heuer A."/>
            <person name="Rast P."/>
            <person name="Oberbeckmann S."/>
            <person name="Bunk B."/>
            <person name="Jeske O."/>
            <person name="Meyerdierks A."/>
            <person name="Storesund J.E."/>
            <person name="Kallscheuer N."/>
            <person name="Luecker S."/>
            <person name="Lage O.M."/>
            <person name="Pohl T."/>
            <person name="Merkel B.J."/>
            <person name="Hornburger P."/>
            <person name="Mueller R.-W."/>
            <person name="Bruemmer F."/>
            <person name="Labrenz M."/>
            <person name="Spormann A.M."/>
            <person name="Op Den Camp H."/>
            <person name="Overmann J."/>
            <person name="Amann R."/>
            <person name="Jetten M.S.M."/>
            <person name="Mascher T."/>
            <person name="Medema M.H."/>
            <person name="Devos D.P."/>
            <person name="Kaster A.-K."/>
            <person name="Ovreas L."/>
            <person name="Rohde M."/>
            <person name="Galperin M.Y."/>
            <person name="Jogler C."/>
        </authorList>
    </citation>
    <scope>NUCLEOTIDE SEQUENCE [LARGE SCALE GENOMIC DNA]</scope>
    <source>
        <strain evidence="1 2">Pla52o</strain>
    </source>
</reference>
<protein>
    <submittedName>
        <fullName evidence="1">Uncharacterized protein</fullName>
    </submittedName>
</protein>
<dbReference type="EMBL" id="SJPT01000004">
    <property type="protein sequence ID" value="TWU23453.1"/>
    <property type="molecule type" value="Genomic_DNA"/>
</dbReference>
<evidence type="ECO:0000313" key="2">
    <source>
        <dbReference type="Proteomes" id="UP000316304"/>
    </source>
</evidence>
<gene>
    <name evidence="1" type="ORF">Pla52o_29890</name>
</gene>
<proteinExistence type="predicted"/>
<comment type="caution">
    <text evidence="1">The sequence shown here is derived from an EMBL/GenBank/DDBJ whole genome shotgun (WGS) entry which is preliminary data.</text>
</comment>
<dbReference type="RefSeq" id="WP_197169225.1">
    <property type="nucleotide sequence ID" value="NZ_SJPT01000004.1"/>
</dbReference>
<name>A0A5C6CEY5_9BACT</name>
<accession>A0A5C6CEY5</accession>
<dbReference type="Proteomes" id="UP000316304">
    <property type="component" value="Unassembled WGS sequence"/>
</dbReference>
<keyword evidence="2" id="KW-1185">Reference proteome</keyword>